<organism evidence="7 8">
    <name type="scientific">Parapedobacter defluvii</name>
    <dbReference type="NCBI Taxonomy" id="2045106"/>
    <lineage>
        <taxon>Bacteria</taxon>
        <taxon>Pseudomonadati</taxon>
        <taxon>Bacteroidota</taxon>
        <taxon>Sphingobacteriia</taxon>
        <taxon>Sphingobacteriales</taxon>
        <taxon>Sphingobacteriaceae</taxon>
        <taxon>Parapedobacter</taxon>
    </lineage>
</organism>
<dbReference type="EMBL" id="BMIK01000001">
    <property type="protein sequence ID" value="GGC17400.1"/>
    <property type="molecule type" value="Genomic_DNA"/>
</dbReference>
<sequence>MEQNIRMKKKYSCLLLVIVLSMVQVAVADTVAPTGLMTNLLREPEKSVITTLTPTFSWMVPALESGDFQTAYQLLVASSPEQLEADNADLWDSGKVGDGNALHIPYAGNALKSGATYYWKVRVWNKDGQVSAYSEIQPFHIGDALRSRQWPGESRWVRLDTGRGKEIWTFEDRPPIQYHPAYPVQVSRKTNGTWFIAFERAGFANVALTLNWKTAPDERKDTTLTVRIGEKNAGDSIDRQPGGGVIYQEYPLTIKAGMHTYYLDIPRFKAHYPHSQVMPEHMMEVIPFRFVEVAGTGLDLSVVSAEQLSLHVPFDEYASYFVSSDTLLNQVYDLCRYSIIANTFNGDYAASQRERMMYEADAYIHQLGHYAVDREFATARYSLENMIYHATWPTEWISHSIMMVWMDFLHTGDTSVIRKNYDDIRPKMMTALTMPNGLISTTTGLVTDEFQQSIFFNGENFRDIVDWPQRSAALPEGGETDGYVFTDYNTVVNAFHYHTLKLMENMARIIGKNREADQLRKRHTRLFTIFQRQFFDAKRGVYTDGIGTDHASLHANLYPLVFGLVPDQEKQRVLDYIKTKGMACSVYSANYLLEGLFDAGEGEYARSLLTSKSDRSWYNMLRVGATMTTEAWDNKYKNNNGWSHAWSSSPAHILPRKVVGITPSAAGFRRVTIRPQPSGLTWAKAKLPTISGPVEVGFDQQQGDFMLTVSLPANVEADVYLPISAETMDFTLSQNGMARKDAKKVGNYVLLKNVGAGKHEFKLSTPSM</sequence>
<keyword evidence="4" id="KW-0732">Signal</keyword>
<dbReference type="PANTHER" id="PTHR33307:SF6">
    <property type="entry name" value="ALPHA-RHAMNOSIDASE (EUROFUNG)-RELATED"/>
    <property type="match status" value="1"/>
</dbReference>
<dbReference type="RefSeq" id="WP_188747296.1">
    <property type="nucleotide sequence ID" value="NZ_BMIK01000001.1"/>
</dbReference>
<comment type="catalytic activity">
    <reaction evidence="1">
        <text>Hydrolysis of terminal non-reducing alpha-L-rhamnose residues in alpha-L-rhamnosides.</text>
        <dbReference type="EC" id="3.2.1.40"/>
    </reaction>
</comment>
<reference evidence="8" key="1">
    <citation type="journal article" date="2019" name="Int. J. Syst. Evol. Microbiol.">
        <title>The Global Catalogue of Microorganisms (GCM) 10K type strain sequencing project: providing services to taxonomists for standard genome sequencing and annotation.</title>
        <authorList>
            <consortium name="The Broad Institute Genomics Platform"/>
            <consortium name="The Broad Institute Genome Sequencing Center for Infectious Disease"/>
            <person name="Wu L."/>
            <person name="Ma J."/>
        </authorList>
    </citation>
    <scope>NUCLEOTIDE SEQUENCE [LARGE SCALE GENOMIC DNA]</scope>
    <source>
        <strain evidence="8">CGMCC 1.15342</strain>
    </source>
</reference>
<feature type="chain" id="PRO_5047322056" description="alpha-L-rhamnosidase" evidence="4">
    <location>
        <begin position="29"/>
        <end position="768"/>
    </location>
</feature>
<dbReference type="SUPFAM" id="SSF48208">
    <property type="entry name" value="Six-hairpin glycosidases"/>
    <property type="match status" value="1"/>
</dbReference>
<evidence type="ECO:0000256" key="3">
    <source>
        <dbReference type="ARBA" id="ARBA00022801"/>
    </source>
</evidence>
<dbReference type="Gene3D" id="1.50.10.10">
    <property type="match status" value="1"/>
</dbReference>
<dbReference type="InterPro" id="IPR035398">
    <property type="entry name" value="Bac_rhamnosid_C"/>
</dbReference>
<feature type="signal peptide" evidence="4">
    <location>
        <begin position="1"/>
        <end position="28"/>
    </location>
</feature>
<evidence type="ECO:0000313" key="7">
    <source>
        <dbReference type="EMBL" id="GGC17400.1"/>
    </source>
</evidence>
<dbReference type="Pfam" id="PF25788">
    <property type="entry name" value="Ig_Rha78A_N"/>
    <property type="match status" value="1"/>
</dbReference>
<dbReference type="Pfam" id="PF17390">
    <property type="entry name" value="Bac_rhamnosid_C"/>
    <property type="match status" value="1"/>
</dbReference>
<dbReference type="Gene3D" id="2.60.40.10">
    <property type="entry name" value="Immunoglobulins"/>
    <property type="match status" value="1"/>
</dbReference>
<dbReference type="EC" id="3.2.1.40" evidence="2"/>
<dbReference type="Gene3D" id="2.60.420.10">
    <property type="entry name" value="Maltose phosphorylase, domain 3"/>
    <property type="match status" value="1"/>
</dbReference>
<evidence type="ECO:0000256" key="4">
    <source>
        <dbReference type="SAM" id="SignalP"/>
    </source>
</evidence>
<dbReference type="InterPro" id="IPR016007">
    <property type="entry name" value="Alpha_rhamnosid"/>
</dbReference>
<evidence type="ECO:0000259" key="5">
    <source>
        <dbReference type="Pfam" id="PF17389"/>
    </source>
</evidence>
<evidence type="ECO:0000256" key="2">
    <source>
        <dbReference type="ARBA" id="ARBA00012652"/>
    </source>
</evidence>
<evidence type="ECO:0000256" key="1">
    <source>
        <dbReference type="ARBA" id="ARBA00001445"/>
    </source>
</evidence>
<feature type="domain" description="Alpha-L-rhamnosidase C-terminal" evidence="6">
    <location>
        <begin position="660"/>
        <end position="726"/>
    </location>
</feature>
<keyword evidence="8" id="KW-1185">Reference proteome</keyword>
<dbReference type="PANTHER" id="PTHR33307">
    <property type="entry name" value="ALPHA-RHAMNOSIDASE (EUROFUNG)"/>
    <property type="match status" value="1"/>
</dbReference>
<evidence type="ECO:0000313" key="8">
    <source>
        <dbReference type="Proteomes" id="UP000597338"/>
    </source>
</evidence>
<feature type="domain" description="Alpha-L-rhamnosidase six-hairpin glycosidase" evidence="5">
    <location>
        <begin position="318"/>
        <end position="658"/>
    </location>
</feature>
<accession>A0ABQ1L413</accession>
<dbReference type="InterPro" id="IPR012341">
    <property type="entry name" value="6hp_glycosidase-like_sf"/>
</dbReference>
<dbReference type="Pfam" id="PF17389">
    <property type="entry name" value="Bac_rhamnosid6H"/>
    <property type="match status" value="1"/>
</dbReference>
<dbReference type="Proteomes" id="UP000597338">
    <property type="component" value="Unassembled WGS sequence"/>
</dbReference>
<comment type="caution">
    <text evidence="7">The sequence shown here is derived from an EMBL/GenBank/DDBJ whole genome shotgun (WGS) entry which is preliminary data.</text>
</comment>
<gene>
    <name evidence="7" type="ORF">GCM10011386_06550</name>
</gene>
<dbReference type="InterPro" id="IPR035396">
    <property type="entry name" value="Bac_rhamnosid6H"/>
</dbReference>
<proteinExistence type="predicted"/>
<name>A0ABQ1L413_9SPHI</name>
<evidence type="ECO:0000259" key="6">
    <source>
        <dbReference type="Pfam" id="PF17390"/>
    </source>
</evidence>
<keyword evidence="3" id="KW-0378">Hydrolase</keyword>
<protein>
    <recommendedName>
        <fullName evidence="2">alpha-L-rhamnosidase</fullName>
        <ecNumber evidence="2">3.2.1.40</ecNumber>
    </recommendedName>
</protein>
<dbReference type="InterPro" id="IPR013783">
    <property type="entry name" value="Ig-like_fold"/>
</dbReference>
<dbReference type="InterPro" id="IPR008928">
    <property type="entry name" value="6-hairpin_glycosidase_sf"/>
</dbReference>